<evidence type="ECO:0000313" key="1">
    <source>
        <dbReference type="WBParaSite" id="TTAC_0001062501-mRNA-1"/>
    </source>
</evidence>
<proteinExistence type="predicted"/>
<dbReference type="AlphaFoldDB" id="A0A0R3XAP8"/>
<sequence length="277" mass="30745">LEVGFTLLHNEQAHAVPNASRGAATDGLHASHARAHSQCYVRSGFTERYEHGISDKPTPTPCETVSVEEEWWNDFHLSHVGSIMRNHYLKPHARDIRHWFFLVAFLQICAASSETASVTFDYNVASTAPCIVGDLGAERGWVILPDELPEHFQWRQSGPYGVELEWDVEKLSTDFASSIKLRFEPATGGRVYEREGRFASGNIFIRNLSADKQYNAFLYAKRDGSDEEIYKGVIYTSSASVSSKTEEVSGLVATTSRCALTSALSAFLLTCTMAVLV</sequence>
<accession>A0A0R3XAP8</accession>
<reference evidence="1" key="1">
    <citation type="submission" date="2017-02" db="UniProtKB">
        <authorList>
            <consortium name="WormBaseParasite"/>
        </authorList>
    </citation>
    <scope>IDENTIFICATION</scope>
</reference>
<protein>
    <submittedName>
        <fullName evidence="1">IG domain-containing protein</fullName>
    </submittedName>
</protein>
<name>A0A0R3XAP8_HYDTA</name>
<dbReference type="WBParaSite" id="TTAC_0001062501-mRNA-1">
    <property type="protein sequence ID" value="TTAC_0001062501-mRNA-1"/>
    <property type="gene ID" value="TTAC_0001062501"/>
</dbReference>
<organism evidence="1">
    <name type="scientific">Hydatigena taeniaeformis</name>
    <name type="common">Feline tapeworm</name>
    <name type="synonym">Taenia taeniaeformis</name>
    <dbReference type="NCBI Taxonomy" id="6205"/>
    <lineage>
        <taxon>Eukaryota</taxon>
        <taxon>Metazoa</taxon>
        <taxon>Spiralia</taxon>
        <taxon>Lophotrochozoa</taxon>
        <taxon>Platyhelminthes</taxon>
        <taxon>Cestoda</taxon>
        <taxon>Eucestoda</taxon>
        <taxon>Cyclophyllidea</taxon>
        <taxon>Taeniidae</taxon>
        <taxon>Hydatigera</taxon>
    </lineage>
</organism>